<dbReference type="RefSeq" id="WP_218091744.1">
    <property type="nucleotide sequence ID" value="NZ_CAJVAS010000006.1"/>
</dbReference>
<evidence type="ECO:0000313" key="2">
    <source>
        <dbReference type="EMBL" id="CAG7616921.1"/>
    </source>
</evidence>
<dbReference type="EC" id="3.4.-.-" evidence="2"/>
<dbReference type="Proteomes" id="UP000693672">
    <property type="component" value="Unassembled WGS sequence"/>
</dbReference>
<proteinExistence type="predicted"/>
<keyword evidence="3" id="KW-1185">Reference proteome</keyword>
<dbReference type="AlphaFoldDB" id="A0A916JYV0"/>
<accession>A0A916JYV0</accession>
<dbReference type="Pfam" id="PF06114">
    <property type="entry name" value="Peptidase_M78"/>
    <property type="match status" value="1"/>
</dbReference>
<dbReference type="InterPro" id="IPR052345">
    <property type="entry name" value="Rad_response_metalloprotease"/>
</dbReference>
<evidence type="ECO:0000259" key="1">
    <source>
        <dbReference type="Pfam" id="PF06114"/>
    </source>
</evidence>
<evidence type="ECO:0000313" key="3">
    <source>
        <dbReference type="Proteomes" id="UP000693672"/>
    </source>
</evidence>
<dbReference type="EMBL" id="CAJVAS010000006">
    <property type="protein sequence ID" value="CAG7616921.1"/>
    <property type="molecule type" value="Genomic_DNA"/>
</dbReference>
<organism evidence="2 3">
    <name type="scientific">Paenibacillus solanacearum</name>
    <dbReference type="NCBI Taxonomy" id="2048548"/>
    <lineage>
        <taxon>Bacteria</taxon>
        <taxon>Bacillati</taxon>
        <taxon>Bacillota</taxon>
        <taxon>Bacilli</taxon>
        <taxon>Bacillales</taxon>
        <taxon>Paenibacillaceae</taxon>
        <taxon>Paenibacillus</taxon>
    </lineage>
</organism>
<dbReference type="InterPro" id="IPR010359">
    <property type="entry name" value="IrrE_HExxH"/>
</dbReference>
<feature type="domain" description="IrrE N-terminal-like" evidence="1">
    <location>
        <begin position="25"/>
        <end position="135"/>
    </location>
</feature>
<sequence length="160" mass="18346">MRLPKQSVLQLLKIYKTNNPFTIASRKGITVLYEQLGDILGYYSTYKRMKFIHLNRDNGESVQRFVIAHELGHVMMHPNLNTPFLRKNTLLSVDRIEREANEFAVELLISDKLLLEGVSIYDAAAACGVPEEVAHLKSKPDGMKASVRKFWTKEDSYFTL</sequence>
<protein>
    <submittedName>
        <fullName evidence="2">Metallopeptidase ImmA</fullName>
        <ecNumber evidence="2">3.4.-.-</ecNumber>
    </submittedName>
</protein>
<dbReference type="PANTHER" id="PTHR43236">
    <property type="entry name" value="ANTITOXIN HIGA1"/>
    <property type="match status" value="1"/>
</dbReference>
<gene>
    <name evidence="2" type="primary">immA</name>
    <name evidence="2" type="ORF">PAESOLCIP111_01959</name>
</gene>
<dbReference type="PANTHER" id="PTHR43236:SF2">
    <property type="entry name" value="BLL0069 PROTEIN"/>
    <property type="match status" value="1"/>
</dbReference>
<reference evidence="2" key="1">
    <citation type="submission" date="2021-06" db="EMBL/GenBank/DDBJ databases">
        <authorList>
            <person name="Criscuolo A."/>
        </authorList>
    </citation>
    <scope>NUCLEOTIDE SEQUENCE</scope>
    <source>
        <strain evidence="2">CIP111600</strain>
    </source>
</reference>
<comment type="caution">
    <text evidence="2">The sequence shown here is derived from an EMBL/GenBank/DDBJ whole genome shotgun (WGS) entry which is preliminary data.</text>
</comment>
<name>A0A916JYV0_9BACL</name>
<keyword evidence="2" id="KW-0378">Hydrolase</keyword>
<dbReference type="GO" id="GO:0016787">
    <property type="term" value="F:hydrolase activity"/>
    <property type="evidence" value="ECO:0007669"/>
    <property type="project" value="UniProtKB-KW"/>
</dbReference>